<gene>
    <name evidence="2" type="ORF">RRG08_055175</name>
</gene>
<accession>A0AAE1DSC8</accession>
<dbReference type="EMBL" id="JAWDGP010002638">
    <property type="protein sequence ID" value="KAK3781276.1"/>
    <property type="molecule type" value="Genomic_DNA"/>
</dbReference>
<feature type="region of interest" description="Disordered" evidence="1">
    <location>
        <begin position="1"/>
        <end position="108"/>
    </location>
</feature>
<sequence length="443" mass="47620">MARATKVCSGPYHGDLSLPVSGDLPDVKPKVATKKPVRHVVLPRPTSGLKMRKPKTRGSPSTVSSTRTRTSQVVTVSSRSTEPANLTSKPQGYGHGINVNQTSQTSGMTQGRAKSIRDKTVNGQIHTLPATLGARSKSNTGTKTLTPLKREVNSKVSSGMGSKITSQNKSSYIGPSLSKPDEELHVQTEDETDKKPQGFMNINCENTPSSMACSQGNYHAPSIKNDVSTETEYTQAGAEASENFIFLPDSVNEFEDGERNQLMDTCVKVGAFELDEAILITVGLLNNVLLHTNQKALPKIPLSSLKKICPIRKGIPTNLIECNGFVDQRLPSQEPSPSLRRSRLPVITKSSRRGWSVGSGDSVGSEQNHVEAADNQEVHAALQQVQSLPVESQDDIKVGAKESAIISGDSLPATSNIEIMPPAELKVVKMSRPLSVGFVIPPN</sequence>
<reference evidence="2" key="1">
    <citation type="journal article" date="2023" name="G3 (Bethesda)">
        <title>A reference genome for the long-term kleptoplast-retaining sea slug Elysia crispata morphotype clarki.</title>
        <authorList>
            <person name="Eastman K.E."/>
            <person name="Pendleton A.L."/>
            <person name="Shaikh M.A."/>
            <person name="Suttiyut T."/>
            <person name="Ogas R."/>
            <person name="Tomko P."/>
            <person name="Gavelis G."/>
            <person name="Widhalm J.R."/>
            <person name="Wisecaver J.H."/>
        </authorList>
    </citation>
    <scope>NUCLEOTIDE SEQUENCE</scope>
    <source>
        <strain evidence="2">ECLA1</strain>
    </source>
</reference>
<keyword evidence="3" id="KW-1185">Reference proteome</keyword>
<feature type="compositionally biased region" description="Polar residues" evidence="1">
    <location>
        <begin position="98"/>
        <end position="108"/>
    </location>
</feature>
<evidence type="ECO:0000256" key="1">
    <source>
        <dbReference type="SAM" id="MobiDB-lite"/>
    </source>
</evidence>
<dbReference type="Proteomes" id="UP001283361">
    <property type="component" value="Unassembled WGS sequence"/>
</dbReference>
<feature type="compositionally biased region" description="Polar residues" evidence="1">
    <location>
        <begin position="154"/>
        <end position="173"/>
    </location>
</feature>
<organism evidence="2 3">
    <name type="scientific">Elysia crispata</name>
    <name type="common">lettuce slug</name>
    <dbReference type="NCBI Taxonomy" id="231223"/>
    <lineage>
        <taxon>Eukaryota</taxon>
        <taxon>Metazoa</taxon>
        <taxon>Spiralia</taxon>
        <taxon>Lophotrochozoa</taxon>
        <taxon>Mollusca</taxon>
        <taxon>Gastropoda</taxon>
        <taxon>Heterobranchia</taxon>
        <taxon>Euthyneura</taxon>
        <taxon>Panpulmonata</taxon>
        <taxon>Sacoglossa</taxon>
        <taxon>Placobranchoidea</taxon>
        <taxon>Plakobranchidae</taxon>
        <taxon>Elysia</taxon>
    </lineage>
</organism>
<feature type="compositionally biased region" description="Basic and acidic residues" evidence="1">
    <location>
        <begin position="179"/>
        <end position="196"/>
    </location>
</feature>
<feature type="region of interest" description="Disordered" evidence="1">
    <location>
        <begin position="154"/>
        <end position="199"/>
    </location>
</feature>
<proteinExistence type="predicted"/>
<dbReference type="AlphaFoldDB" id="A0AAE1DSC8"/>
<feature type="compositionally biased region" description="Low complexity" evidence="1">
    <location>
        <begin position="57"/>
        <end position="81"/>
    </location>
</feature>
<name>A0AAE1DSC8_9GAST</name>
<evidence type="ECO:0000313" key="3">
    <source>
        <dbReference type="Proteomes" id="UP001283361"/>
    </source>
</evidence>
<comment type="caution">
    <text evidence="2">The sequence shown here is derived from an EMBL/GenBank/DDBJ whole genome shotgun (WGS) entry which is preliminary data.</text>
</comment>
<evidence type="ECO:0000313" key="2">
    <source>
        <dbReference type="EMBL" id="KAK3781276.1"/>
    </source>
</evidence>
<protein>
    <submittedName>
        <fullName evidence="2">Uncharacterized protein</fullName>
    </submittedName>
</protein>